<sequence>MYRHKNRLKRNCIILSAMLLLLSANVQAENADYLDIPLEELLSMDVTSAARKEQHLRETAASAFIITREDIHRSGVTSIPEALRLAPGVQVARIDANKWAITTRGFNNQFANMLLVMIDGRTVYNPTISGVYWDVQDTMLEDIDRIEVIRGPGATLWGANAVNGVINIITRNASETQGGLLVASAGNEEKANLSLRYGGEIAETAKGRVYMKYTDHDSFWLPEIKQDAGDQWTSLRGGFRIDGTASVHDNWTFQGDIYDADEQQTANYWLDPSDPANEYAAPYYIDLLAKDSIDASGWNLLGRWEHQSDQGPVAALQVYYDHSERSEEFSIQSYDTLDLDFHHRFQPLPKHDVVWGLSYRQVRDKFNDTFMAKVLPDSQRTSLYSFFLQDEIELLPDQLRLIVGSKFEHNDYTGLEVQPTGRLLWLVDSHTTLWGAVSRAVRMPSRVERSTDIVFQIVPSNPPYPPIEVHGYGSNSFDSEILLAYELGLRFQPRNDLSVDLAAYYHDYDQLETLEQQLSPEGMPYLVFDNNLQGDSHGIELSVDWQPREWWRLQLGYSYFDISTYLDAGSSFLGSVAPNGLSTPEHQASLRSLMDISNDLSLDLWIYYSGYIDRPAYLQETSVPGYTSMNIRFAWHPNEDLELSLVGRNLFDKRHLEFVGESYLMPTEIDRSFRAQVIWHF</sequence>
<evidence type="ECO:0000256" key="6">
    <source>
        <dbReference type="ARBA" id="ARBA00022729"/>
    </source>
</evidence>
<dbReference type="PROSITE" id="PS52016">
    <property type="entry name" value="TONB_DEPENDENT_REC_3"/>
    <property type="match status" value="1"/>
</dbReference>
<dbReference type="PANTHER" id="PTHR30069:SF29">
    <property type="entry name" value="HEMOGLOBIN AND HEMOGLOBIN-HAPTOGLOBIN-BINDING PROTEIN 1-RELATED"/>
    <property type="match status" value="1"/>
</dbReference>
<evidence type="ECO:0000259" key="15">
    <source>
        <dbReference type="Pfam" id="PF07715"/>
    </source>
</evidence>
<evidence type="ECO:0000256" key="12">
    <source>
        <dbReference type="RuleBase" id="RU003357"/>
    </source>
</evidence>
<evidence type="ECO:0000256" key="9">
    <source>
        <dbReference type="ARBA" id="ARBA00023170"/>
    </source>
</evidence>
<keyword evidence="9" id="KW-0675">Receptor</keyword>
<keyword evidence="6 13" id="KW-0732">Signal</keyword>
<evidence type="ECO:0000256" key="2">
    <source>
        <dbReference type="ARBA" id="ARBA00008143"/>
    </source>
</evidence>
<dbReference type="GO" id="GO:0015344">
    <property type="term" value="F:siderophore uptake transmembrane transporter activity"/>
    <property type="evidence" value="ECO:0007669"/>
    <property type="project" value="TreeGrafter"/>
</dbReference>
<evidence type="ECO:0000313" key="17">
    <source>
        <dbReference type="Proteomes" id="UP000031631"/>
    </source>
</evidence>
<name>A0A7U6GI68_9GAMM</name>
<gene>
    <name evidence="16" type="ORF">TBH_C1177</name>
</gene>
<evidence type="ECO:0000256" key="10">
    <source>
        <dbReference type="ARBA" id="ARBA00023237"/>
    </source>
</evidence>
<dbReference type="InterPro" id="IPR039426">
    <property type="entry name" value="TonB-dep_rcpt-like"/>
</dbReference>
<dbReference type="InterPro" id="IPR000531">
    <property type="entry name" value="Beta-barrel_TonB"/>
</dbReference>
<reference evidence="16 17" key="1">
    <citation type="journal article" date="2014" name="PLoS ONE">
        <title>Physiological and genomic features of a novel sulfur-oxidizing gammaproteobacterium belonging to a previously uncultivated symbiotic lineage isolated from a hydrothermal vent.</title>
        <authorList>
            <person name="Nunoura T."/>
            <person name="Takaki Y."/>
            <person name="Kazama H."/>
            <person name="Kakuta J."/>
            <person name="Shimamura S."/>
            <person name="Makita H."/>
            <person name="Hirai M."/>
            <person name="Miyazaki M."/>
            <person name="Takai K."/>
        </authorList>
    </citation>
    <scope>NUCLEOTIDE SEQUENCE [LARGE SCALE GENOMIC DNA]</scope>
    <source>
        <strain evidence="16 17">Hiromi1</strain>
    </source>
</reference>
<evidence type="ECO:0000256" key="5">
    <source>
        <dbReference type="ARBA" id="ARBA00022692"/>
    </source>
</evidence>
<comment type="subcellular location">
    <subcellularLocation>
        <location evidence="1 11">Cell outer membrane</location>
        <topology evidence="1 11">Multi-pass membrane protein</topology>
    </subcellularLocation>
</comment>
<evidence type="ECO:0000256" key="13">
    <source>
        <dbReference type="SAM" id="SignalP"/>
    </source>
</evidence>
<protein>
    <submittedName>
        <fullName evidence="16">Iron complex outermembrane recepter protein</fullName>
    </submittedName>
</protein>
<evidence type="ECO:0000256" key="8">
    <source>
        <dbReference type="ARBA" id="ARBA00023136"/>
    </source>
</evidence>
<keyword evidence="17" id="KW-1185">Reference proteome</keyword>
<dbReference type="EMBL" id="AP012273">
    <property type="protein sequence ID" value="BAO44104.1"/>
    <property type="molecule type" value="Genomic_DNA"/>
</dbReference>
<keyword evidence="7 12" id="KW-0798">TonB box</keyword>
<dbReference type="Gene3D" id="2.170.130.10">
    <property type="entry name" value="TonB-dependent receptor, plug domain"/>
    <property type="match status" value="1"/>
</dbReference>
<dbReference type="GO" id="GO:0009279">
    <property type="term" value="C:cell outer membrane"/>
    <property type="evidence" value="ECO:0007669"/>
    <property type="project" value="UniProtKB-SubCell"/>
</dbReference>
<feature type="domain" description="TonB-dependent receptor-like beta-barrel" evidence="14">
    <location>
        <begin position="233"/>
        <end position="650"/>
    </location>
</feature>
<dbReference type="Proteomes" id="UP000031631">
    <property type="component" value="Chromosome"/>
</dbReference>
<proteinExistence type="inferred from homology"/>
<dbReference type="SUPFAM" id="SSF56935">
    <property type="entry name" value="Porins"/>
    <property type="match status" value="1"/>
</dbReference>
<accession>A0A7U6GI68</accession>
<evidence type="ECO:0000313" key="16">
    <source>
        <dbReference type="EMBL" id="BAO44104.1"/>
    </source>
</evidence>
<dbReference type="InterPro" id="IPR012910">
    <property type="entry name" value="Plug_dom"/>
</dbReference>
<keyword evidence="8 11" id="KW-0472">Membrane</keyword>
<evidence type="ECO:0000256" key="1">
    <source>
        <dbReference type="ARBA" id="ARBA00004571"/>
    </source>
</evidence>
<dbReference type="OrthoDB" id="9758929at2"/>
<evidence type="ECO:0000256" key="11">
    <source>
        <dbReference type="PROSITE-ProRule" id="PRU01360"/>
    </source>
</evidence>
<dbReference type="PANTHER" id="PTHR30069">
    <property type="entry name" value="TONB-DEPENDENT OUTER MEMBRANE RECEPTOR"/>
    <property type="match status" value="1"/>
</dbReference>
<dbReference type="GO" id="GO:0044718">
    <property type="term" value="P:siderophore transmembrane transport"/>
    <property type="evidence" value="ECO:0007669"/>
    <property type="project" value="TreeGrafter"/>
</dbReference>
<keyword evidence="10 11" id="KW-0998">Cell outer membrane</keyword>
<feature type="chain" id="PRO_5031278293" evidence="13">
    <location>
        <begin position="29"/>
        <end position="681"/>
    </location>
</feature>
<evidence type="ECO:0000256" key="4">
    <source>
        <dbReference type="ARBA" id="ARBA00022452"/>
    </source>
</evidence>
<dbReference type="Pfam" id="PF00593">
    <property type="entry name" value="TonB_dep_Rec_b-barrel"/>
    <property type="match status" value="1"/>
</dbReference>
<evidence type="ECO:0000256" key="3">
    <source>
        <dbReference type="ARBA" id="ARBA00022448"/>
    </source>
</evidence>
<keyword evidence="4 11" id="KW-1134">Transmembrane beta strand</keyword>
<dbReference type="AlphaFoldDB" id="A0A7U6GI68"/>
<evidence type="ECO:0000256" key="7">
    <source>
        <dbReference type="ARBA" id="ARBA00023077"/>
    </source>
</evidence>
<keyword evidence="5 11" id="KW-0812">Transmembrane</keyword>
<comment type="similarity">
    <text evidence="2">Belongs to the TonB-dependent receptor family. Hemoglobin/haptoglobin binding protein subfamily.</text>
</comment>
<feature type="signal peptide" evidence="13">
    <location>
        <begin position="1"/>
        <end position="28"/>
    </location>
</feature>
<organism evidence="16 17">
    <name type="scientific">Thiolapillus brandeum</name>
    <dbReference type="NCBI Taxonomy" id="1076588"/>
    <lineage>
        <taxon>Bacteria</taxon>
        <taxon>Pseudomonadati</taxon>
        <taxon>Pseudomonadota</taxon>
        <taxon>Gammaproteobacteria</taxon>
        <taxon>Chromatiales</taxon>
        <taxon>Sedimenticolaceae</taxon>
        <taxon>Thiolapillus</taxon>
    </lineage>
</organism>
<dbReference type="KEGG" id="tbn:TBH_C1177"/>
<dbReference type="Pfam" id="PF07715">
    <property type="entry name" value="Plug"/>
    <property type="match status" value="1"/>
</dbReference>
<feature type="domain" description="TonB-dependent receptor plug" evidence="15">
    <location>
        <begin position="56"/>
        <end position="165"/>
    </location>
</feature>
<dbReference type="Gene3D" id="2.40.170.20">
    <property type="entry name" value="TonB-dependent receptor, beta-barrel domain"/>
    <property type="match status" value="1"/>
</dbReference>
<dbReference type="InterPro" id="IPR036942">
    <property type="entry name" value="Beta-barrel_TonB_sf"/>
</dbReference>
<keyword evidence="3 11" id="KW-0813">Transport</keyword>
<evidence type="ECO:0000259" key="14">
    <source>
        <dbReference type="Pfam" id="PF00593"/>
    </source>
</evidence>
<dbReference type="InterPro" id="IPR037066">
    <property type="entry name" value="Plug_dom_sf"/>
</dbReference>